<dbReference type="PANTHER" id="PTHR30363">
    <property type="entry name" value="HTH-TYPE TRANSCRIPTIONAL REGULATOR SRLR-RELATED"/>
    <property type="match status" value="1"/>
</dbReference>
<evidence type="ECO:0000256" key="2">
    <source>
        <dbReference type="ARBA" id="ARBA00023125"/>
    </source>
</evidence>
<keyword evidence="6" id="KW-1185">Reference proteome</keyword>
<evidence type="ECO:0000256" key="3">
    <source>
        <dbReference type="ARBA" id="ARBA00023163"/>
    </source>
</evidence>
<evidence type="ECO:0000313" key="6">
    <source>
        <dbReference type="Proteomes" id="UP000199444"/>
    </source>
</evidence>
<evidence type="ECO:0000256" key="1">
    <source>
        <dbReference type="ARBA" id="ARBA00023015"/>
    </source>
</evidence>
<dbReference type="Pfam" id="PF08220">
    <property type="entry name" value="HTH_DeoR"/>
    <property type="match status" value="1"/>
</dbReference>
<dbReference type="SUPFAM" id="SSF46785">
    <property type="entry name" value="Winged helix' DNA-binding domain"/>
    <property type="match status" value="1"/>
</dbReference>
<evidence type="ECO:0000259" key="4">
    <source>
        <dbReference type="PROSITE" id="PS51000"/>
    </source>
</evidence>
<dbReference type="InterPro" id="IPR014036">
    <property type="entry name" value="DeoR-like_C"/>
</dbReference>
<dbReference type="InterPro" id="IPR018356">
    <property type="entry name" value="Tscrpt_reg_HTH_DeoR_CS"/>
</dbReference>
<dbReference type="EMBL" id="FNKD01000004">
    <property type="protein sequence ID" value="SDR03912.1"/>
    <property type="molecule type" value="Genomic_DNA"/>
</dbReference>
<proteinExistence type="predicted"/>
<dbReference type="InterPro" id="IPR036388">
    <property type="entry name" value="WH-like_DNA-bd_sf"/>
</dbReference>
<dbReference type="STRING" id="553311.SAMN05216231_3391"/>
<reference evidence="5 6" key="1">
    <citation type="submission" date="2016-10" db="EMBL/GenBank/DDBJ databases">
        <authorList>
            <person name="de Groot N.N."/>
        </authorList>
    </citation>
    <scope>NUCLEOTIDE SEQUENCE [LARGE SCALE GENOMIC DNA]</scope>
    <source>
        <strain evidence="5 6">CGMCC 1.10449</strain>
    </source>
</reference>
<keyword evidence="1" id="KW-0805">Transcription regulation</keyword>
<dbReference type="Gene3D" id="3.40.50.1360">
    <property type="match status" value="1"/>
</dbReference>
<evidence type="ECO:0000313" key="5">
    <source>
        <dbReference type="EMBL" id="SDR03912.1"/>
    </source>
</evidence>
<dbReference type="RefSeq" id="WP_092494123.1">
    <property type="nucleotide sequence ID" value="NZ_FNKD01000004.1"/>
</dbReference>
<dbReference type="PROSITE" id="PS00894">
    <property type="entry name" value="HTH_DEOR_1"/>
    <property type="match status" value="1"/>
</dbReference>
<dbReference type="InterPro" id="IPR050313">
    <property type="entry name" value="Carb_Metab_HTH_regulators"/>
</dbReference>
<dbReference type="AlphaFoldDB" id="A0A1H1FSD7"/>
<sequence length="250" mass="27864">MLTTERHEIILNLLKEKQTITIQDISVATSASQSTIRRDLTDLEKLDKLERIHGGATLSERKLQEYSISEKSAKNLQEKINIAKYAASIVKKGDCIFLDAGTTTLQLIPFLQDKEVVVVTNGLTHLDSLIEHNIQTYLTGGFIKVKTSALIGPQTIQSLKSYRFDKCFLGVNGFHEDYGYTTPDPEEASIKHTAFTLAKNTYVLADHSKLNKVSFAKICELQDAEIITSDINEEDLDKLSKITTVKGLST</sequence>
<dbReference type="SUPFAM" id="SSF100950">
    <property type="entry name" value="NagB/RpiA/CoA transferase-like"/>
    <property type="match status" value="1"/>
</dbReference>
<accession>A0A1H1FSD7</accession>
<feature type="domain" description="HTH deoR-type" evidence="4">
    <location>
        <begin position="3"/>
        <end position="58"/>
    </location>
</feature>
<dbReference type="InterPro" id="IPR037171">
    <property type="entry name" value="NagB/RpiA_transferase-like"/>
</dbReference>
<dbReference type="InterPro" id="IPR001034">
    <property type="entry name" value="DeoR_HTH"/>
</dbReference>
<dbReference type="PROSITE" id="PS51000">
    <property type="entry name" value="HTH_DEOR_2"/>
    <property type="match status" value="1"/>
</dbReference>
<organism evidence="5 6">
    <name type="scientific">Virgibacillus salinus</name>
    <dbReference type="NCBI Taxonomy" id="553311"/>
    <lineage>
        <taxon>Bacteria</taxon>
        <taxon>Bacillati</taxon>
        <taxon>Bacillota</taxon>
        <taxon>Bacilli</taxon>
        <taxon>Bacillales</taxon>
        <taxon>Bacillaceae</taxon>
        <taxon>Virgibacillus</taxon>
    </lineage>
</organism>
<name>A0A1H1FSD7_9BACI</name>
<dbReference type="InterPro" id="IPR036390">
    <property type="entry name" value="WH_DNA-bd_sf"/>
</dbReference>
<keyword evidence="2" id="KW-0238">DNA-binding</keyword>
<dbReference type="SMART" id="SM00420">
    <property type="entry name" value="HTH_DEOR"/>
    <property type="match status" value="1"/>
</dbReference>
<dbReference type="SMART" id="SM01134">
    <property type="entry name" value="DeoRC"/>
    <property type="match status" value="1"/>
</dbReference>
<dbReference type="PANTHER" id="PTHR30363:SF56">
    <property type="entry name" value="TRANSCRIPTIONAL REGULATOR, DEOR FAMILY"/>
    <property type="match status" value="1"/>
</dbReference>
<dbReference type="Gene3D" id="1.10.10.10">
    <property type="entry name" value="Winged helix-like DNA-binding domain superfamily/Winged helix DNA-binding domain"/>
    <property type="match status" value="1"/>
</dbReference>
<keyword evidence="3" id="KW-0804">Transcription</keyword>
<gene>
    <name evidence="5" type="ORF">SAMN05216231_3391</name>
</gene>
<dbReference type="GO" id="GO:0003677">
    <property type="term" value="F:DNA binding"/>
    <property type="evidence" value="ECO:0007669"/>
    <property type="project" value="UniProtKB-KW"/>
</dbReference>
<dbReference type="GO" id="GO:0003700">
    <property type="term" value="F:DNA-binding transcription factor activity"/>
    <property type="evidence" value="ECO:0007669"/>
    <property type="project" value="InterPro"/>
</dbReference>
<protein>
    <submittedName>
        <fullName evidence="5">Transcriptional regulator, DeoR family</fullName>
    </submittedName>
</protein>
<dbReference type="PRINTS" id="PR00037">
    <property type="entry name" value="HTHLACR"/>
</dbReference>
<dbReference type="Pfam" id="PF00455">
    <property type="entry name" value="DeoRC"/>
    <property type="match status" value="1"/>
</dbReference>
<dbReference type="Proteomes" id="UP000199444">
    <property type="component" value="Unassembled WGS sequence"/>
</dbReference>